<accession>A0A565CKX7</accession>
<reference evidence="1" key="1">
    <citation type="submission" date="2019-07" db="EMBL/GenBank/DDBJ databases">
        <authorList>
            <person name="Dittberner H."/>
        </authorList>
    </citation>
    <scope>NUCLEOTIDE SEQUENCE [LARGE SCALE GENOMIC DNA]</scope>
</reference>
<dbReference type="AlphaFoldDB" id="A0A565CKX7"/>
<organism evidence="1 2">
    <name type="scientific">Arabis nemorensis</name>
    <dbReference type="NCBI Taxonomy" id="586526"/>
    <lineage>
        <taxon>Eukaryota</taxon>
        <taxon>Viridiplantae</taxon>
        <taxon>Streptophyta</taxon>
        <taxon>Embryophyta</taxon>
        <taxon>Tracheophyta</taxon>
        <taxon>Spermatophyta</taxon>
        <taxon>Magnoliopsida</taxon>
        <taxon>eudicotyledons</taxon>
        <taxon>Gunneridae</taxon>
        <taxon>Pentapetalae</taxon>
        <taxon>rosids</taxon>
        <taxon>malvids</taxon>
        <taxon>Brassicales</taxon>
        <taxon>Brassicaceae</taxon>
        <taxon>Arabideae</taxon>
        <taxon>Arabis</taxon>
    </lineage>
</organism>
<evidence type="ECO:0000313" key="2">
    <source>
        <dbReference type="Proteomes" id="UP000489600"/>
    </source>
</evidence>
<dbReference type="Proteomes" id="UP000489600">
    <property type="component" value="Unassembled WGS sequence"/>
</dbReference>
<proteinExistence type="predicted"/>
<protein>
    <submittedName>
        <fullName evidence="1">Uncharacterized protein</fullName>
    </submittedName>
</protein>
<comment type="caution">
    <text evidence="1">The sequence shown here is derived from an EMBL/GenBank/DDBJ whole genome shotgun (WGS) entry which is preliminary data.</text>
</comment>
<name>A0A565CKX7_9BRAS</name>
<sequence>MISSVLGIRGFWGGKLSLSRFLSRGGLLLLEDSVDSRLLLSAGGCFSLHCIWGGPWVGESLCEMFSGACRDCLEETLSPKGRPYLSLLWEKVLAGLGERMCLCLCLSLCGGDGCILSCEIGGSGLSPLLPQVYGGSSSLFQERRELFAYGSSHRCEMFCSIPLVCRVLLFFMAVERSSDELLW</sequence>
<keyword evidence="2" id="KW-1185">Reference proteome</keyword>
<gene>
    <name evidence="1" type="ORF">ANE_LOCUS24769</name>
</gene>
<dbReference type="EMBL" id="CABITT030000008">
    <property type="protein sequence ID" value="VVB14325.1"/>
    <property type="molecule type" value="Genomic_DNA"/>
</dbReference>
<evidence type="ECO:0000313" key="1">
    <source>
        <dbReference type="EMBL" id="VVB14325.1"/>
    </source>
</evidence>